<dbReference type="EMBL" id="PKIB01000001">
    <property type="protein sequence ID" value="PLA54997.1"/>
    <property type="molecule type" value="Genomic_DNA"/>
</dbReference>
<evidence type="ECO:0000313" key="2">
    <source>
        <dbReference type="Proteomes" id="UP000235073"/>
    </source>
</evidence>
<dbReference type="AlphaFoldDB" id="A0A2I1YJC1"/>
<proteinExistence type="predicted"/>
<sequence length="76" mass="8522">MIGLKKRDIKKALKAGAKAGGMSLADVRENIEATMDEAMNSIDPEVQANFKKYFGKKRPTPEEYIYTITKKTTVKL</sequence>
<organism evidence="1 2">
    <name type="scientific">Streptococcus macedonicus</name>
    <name type="common">Streptococcus gallolyticus macedonicus</name>
    <dbReference type="NCBI Taxonomy" id="59310"/>
    <lineage>
        <taxon>Bacteria</taxon>
        <taxon>Bacillati</taxon>
        <taxon>Bacillota</taxon>
        <taxon>Bacilli</taxon>
        <taxon>Lactobacillales</taxon>
        <taxon>Streptococcaceae</taxon>
        <taxon>Streptococcus</taxon>
    </lineage>
</organism>
<comment type="caution">
    <text evidence="1">The sequence shown here is derived from an EMBL/GenBank/DDBJ whole genome shotgun (WGS) entry which is preliminary data.</text>
</comment>
<dbReference type="Proteomes" id="UP000235073">
    <property type="component" value="Unassembled WGS sequence"/>
</dbReference>
<dbReference type="RefSeq" id="WP_101774219.1">
    <property type="nucleotide sequence ID" value="NZ_PKIB01000001.1"/>
</dbReference>
<protein>
    <submittedName>
        <fullName evidence="1">Uncharacterized protein</fullName>
    </submittedName>
</protein>
<accession>A0A2I1YJC1</accession>
<name>A0A2I1YJC1_STRMC</name>
<gene>
    <name evidence="1" type="ORF">CYK21_02665</name>
</gene>
<evidence type="ECO:0000313" key="1">
    <source>
        <dbReference type="EMBL" id="PLA54997.1"/>
    </source>
</evidence>
<reference evidence="1 2" key="1">
    <citation type="submission" date="2017-12" db="EMBL/GenBank/DDBJ databases">
        <title>Phylogenetic diversity of female urinary microbiome.</title>
        <authorList>
            <person name="Thomas-White K."/>
            <person name="Wolfe A.J."/>
        </authorList>
    </citation>
    <scope>NUCLEOTIDE SEQUENCE [LARGE SCALE GENOMIC DNA]</scope>
    <source>
        <strain evidence="1 2">UMB0733</strain>
    </source>
</reference>